<keyword evidence="3" id="KW-1185">Reference proteome</keyword>
<reference evidence="2 3" key="1">
    <citation type="submission" date="2017-10" db="EMBL/GenBank/DDBJ databases">
        <title>Draft genome sequence of cellulolytic Actinomyces sp CtC72 isolated from cattle rumen fluid.</title>
        <authorList>
            <person name="Joshi A.J."/>
            <person name="Vasudevan G."/>
            <person name="Lanjekar V.B."/>
            <person name="Hivarkar S."/>
            <person name="Engineer A."/>
            <person name="Pore S.D."/>
            <person name="Dhakephalkar P.K."/>
            <person name="Dagar S."/>
        </authorList>
    </citation>
    <scope>NUCLEOTIDE SEQUENCE [LARGE SCALE GENOMIC DNA]</scope>
    <source>
        <strain evidence="3">CtC72</strain>
    </source>
</reference>
<evidence type="ECO:0000259" key="1">
    <source>
        <dbReference type="PROSITE" id="PS50853"/>
    </source>
</evidence>
<name>A0ABX4MES0_9ACTO</name>
<dbReference type="InterPro" id="IPR003961">
    <property type="entry name" value="FN3_dom"/>
</dbReference>
<dbReference type="PROSITE" id="PS50853">
    <property type="entry name" value="FN3"/>
    <property type="match status" value="1"/>
</dbReference>
<evidence type="ECO:0000313" key="2">
    <source>
        <dbReference type="EMBL" id="PHP52599.1"/>
    </source>
</evidence>
<accession>A0ABX4MES0</accession>
<dbReference type="RefSeq" id="WP_086614186.1">
    <property type="nucleotide sequence ID" value="NZ_MTPX02000042.1"/>
</dbReference>
<evidence type="ECO:0000313" key="3">
    <source>
        <dbReference type="Proteomes" id="UP000194577"/>
    </source>
</evidence>
<sequence>MLDEALIWEVPQEAQDADGKYNFLSVSAGTILRTVWDAAVRRGWGEGLSLDCTTAGDSAGAAWTTVTTLAFDASTTIGSVLGSLTDLGMCDWQWEGRTLKVFNADTVLADENPVVWPLAAGTTSAPESRSWADLATEVLVKGEGNASWTYHNDEAPASLRRIERVVEAGGVELESTARLSAQSTLKAGATASEEIKREWAAVDARWLPFTDYKVGDWMQVQRADGNDRLQVAQVSLTWDDKGLTGHTTFGTVLADSLSRLAKRTKGIVGLASTGGNSTRPASTAAKRTPAVPAGLVARTTAWTTSYGSTVATMDAAWSAVTTDTRGVALEGIEYQLRVTQAGGVPRIWSVGSSTAGSVEGLAAGEQHTVEVRAHATQEGTYSAWASPFVFVTSTDDTPPERPSEPSARNALSVLVVTWDGLDYKGGGMPSDFSHVEVSVVAPGATPRTVSRTYMPEDREVRIPGLDYTTWEVRLRSVDRSGNASNWSSAALITLEALIDVDTISDEVESRLSSSQALQQAAVAQTLATMTQLTDAMTAVATSLVSTSPYPPDEGTVDSSIWVSPDARVFVLRQ</sequence>
<protein>
    <recommendedName>
        <fullName evidence="1">Fibronectin type-III domain-containing protein</fullName>
    </recommendedName>
</protein>
<dbReference type="Proteomes" id="UP000194577">
    <property type="component" value="Unassembled WGS sequence"/>
</dbReference>
<feature type="domain" description="Fibronectin type-III" evidence="1">
    <location>
        <begin position="398"/>
        <end position="497"/>
    </location>
</feature>
<gene>
    <name evidence="2" type="ORF">BW737_008950</name>
</gene>
<dbReference type="EMBL" id="MTPX02000042">
    <property type="protein sequence ID" value="PHP52599.1"/>
    <property type="molecule type" value="Genomic_DNA"/>
</dbReference>
<organism evidence="2 3">
    <name type="scientific">Actinomyces ruminis</name>
    <dbReference type="NCBI Taxonomy" id="1937003"/>
    <lineage>
        <taxon>Bacteria</taxon>
        <taxon>Bacillati</taxon>
        <taxon>Actinomycetota</taxon>
        <taxon>Actinomycetes</taxon>
        <taxon>Actinomycetales</taxon>
        <taxon>Actinomycetaceae</taxon>
        <taxon>Actinomyces</taxon>
    </lineage>
</organism>
<proteinExistence type="predicted"/>
<comment type="caution">
    <text evidence="2">The sequence shown here is derived from an EMBL/GenBank/DDBJ whole genome shotgun (WGS) entry which is preliminary data.</text>
</comment>